<dbReference type="KEGG" id="haq:DU484_19085"/>
<dbReference type="AlphaFoldDB" id="A0A345EII2"/>
<evidence type="ECO:0000313" key="2">
    <source>
        <dbReference type="Proteomes" id="UP000252985"/>
    </source>
</evidence>
<name>A0A345EII2_9EURY</name>
<accession>A0A345EII2</accession>
<sequence length="125" mass="14082">MEVIHMATIHKEVKDFLDDNGRSTTGDMSSELGYTTRQVRKACKDLLADDEIEGSKSKRIPAYIINGEYVVVTESRGQLLEIVKKHRPSAHSRAKAMSTDELQSFVRGDIADDVVGGPEIWEFWQ</sequence>
<dbReference type="Proteomes" id="UP000252985">
    <property type="component" value="Plasmid pCBA1112-02"/>
</dbReference>
<keyword evidence="1" id="KW-0614">Plasmid</keyword>
<dbReference type="EMBL" id="CP031149">
    <property type="protein sequence ID" value="AXG12004.1"/>
    <property type="molecule type" value="Genomic_DNA"/>
</dbReference>
<geneLocation type="plasmid" evidence="2">
    <name>pcba1112-02</name>
</geneLocation>
<reference evidence="1 2" key="1">
    <citation type="submission" date="2018-07" db="EMBL/GenBank/DDBJ databases">
        <title>Genome sequences of Haloplanus sp. CBA1112.</title>
        <authorList>
            <person name="Kim Y.B."/>
            <person name="Roh S.W."/>
        </authorList>
    </citation>
    <scope>NUCLEOTIDE SEQUENCE [LARGE SCALE GENOMIC DNA]</scope>
    <source>
        <strain evidence="1 2">CBA1112</strain>
        <plasmid evidence="2">pcba1112-02</plasmid>
    </source>
</reference>
<protein>
    <submittedName>
        <fullName evidence="1">Winged helix-turn-helix domain-containing protein</fullName>
    </submittedName>
</protein>
<organism evidence="1 2">
    <name type="scientific">Haloplanus rubicundus</name>
    <dbReference type="NCBI Taxonomy" id="1547898"/>
    <lineage>
        <taxon>Archaea</taxon>
        <taxon>Methanobacteriati</taxon>
        <taxon>Methanobacteriota</taxon>
        <taxon>Stenosarchaea group</taxon>
        <taxon>Halobacteria</taxon>
        <taxon>Halobacteriales</taxon>
        <taxon>Haloferacaceae</taxon>
        <taxon>Haloplanus</taxon>
    </lineage>
</organism>
<proteinExistence type="predicted"/>
<gene>
    <name evidence="1" type="ORF">DU484_19085</name>
</gene>
<evidence type="ECO:0000313" key="1">
    <source>
        <dbReference type="EMBL" id="AXG12004.1"/>
    </source>
</evidence>